<keyword evidence="4" id="KW-1185">Reference proteome</keyword>
<evidence type="ECO:0000313" key="3">
    <source>
        <dbReference type="EMBL" id="MFD2696447.1"/>
    </source>
</evidence>
<gene>
    <name evidence="3" type="ORF">ACFSQ0_00405</name>
</gene>
<accession>A0ABW5S9Y7</accession>
<dbReference type="InterPro" id="IPR057727">
    <property type="entry name" value="WCX_dom"/>
</dbReference>
<dbReference type="PANTHER" id="PTHR34580:SF9">
    <property type="entry name" value="SLL5097 PROTEIN"/>
    <property type="match status" value="1"/>
</dbReference>
<evidence type="ECO:0000313" key="4">
    <source>
        <dbReference type="Proteomes" id="UP001597357"/>
    </source>
</evidence>
<dbReference type="InterPro" id="IPR026881">
    <property type="entry name" value="WYL_dom"/>
</dbReference>
<dbReference type="EMBL" id="JBHULZ010000002">
    <property type="protein sequence ID" value="MFD2696447.1"/>
    <property type="molecule type" value="Genomic_DNA"/>
</dbReference>
<name>A0ABW5S9Y7_9FLAO</name>
<comment type="caution">
    <text evidence="3">The sequence shown here is derived from an EMBL/GenBank/DDBJ whole genome shotgun (WGS) entry which is preliminary data.</text>
</comment>
<evidence type="ECO:0000259" key="1">
    <source>
        <dbReference type="Pfam" id="PF13280"/>
    </source>
</evidence>
<feature type="domain" description="WYL" evidence="1">
    <location>
        <begin position="107"/>
        <end position="176"/>
    </location>
</feature>
<sequence>MQFIRDRHYPSKETILEYLAQRDFEISARTLERDFEKIKTDFGLELCYNNHQQGYYIDTEKSVKADSFFKFLELLNLGDVFRDGLQNHHELLDYVVFDDSSQLKNIENLAPILQAFKLDCDLHFTYKKFSQEQSSQKHIRPLLLKEYLNRWYLIGVPQGKNQVRTYGVERMQNPRVGKLSTTPRSQYQDQLQKYDRVVGLFATDEQPQEIKLKVTNKHAQYLASLPLHHSQRILPATELGYQFVNLTLVPTHELDGQILKMSMYTEVIAPKSYRQHIQNEIEKIYKKYQDQ</sequence>
<proteinExistence type="predicted"/>
<evidence type="ECO:0000259" key="2">
    <source>
        <dbReference type="Pfam" id="PF25583"/>
    </source>
</evidence>
<dbReference type="InterPro" id="IPR051534">
    <property type="entry name" value="CBASS_pafABC_assoc_protein"/>
</dbReference>
<reference evidence="4" key="1">
    <citation type="journal article" date="2019" name="Int. J. Syst. Evol. Microbiol.">
        <title>The Global Catalogue of Microorganisms (GCM) 10K type strain sequencing project: providing services to taxonomists for standard genome sequencing and annotation.</title>
        <authorList>
            <consortium name="The Broad Institute Genomics Platform"/>
            <consortium name="The Broad Institute Genome Sequencing Center for Infectious Disease"/>
            <person name="Wu L."/>
            <person name="Ma J."/>
        </authorList>
    </citation>
    <scope>NUCLEOTIDE SEQUENCE [LARGE SCALE GENOMIC DNA]</scope>
    <source>
        <strain evidence="4">KCTC 42255</strain>
    </source>
</reference>
<organism evidence="3 4">
    <name type="scientific">Mesonia sediminis</name>
    <dbReference type="NCBI Taxonomy" id="1703946"/>
    <lineage>
        <taxon>Bacteria</taxon>
        <taxon>Pseudomonadati</taxon>
        <taxon>Bacteroidota</taxon>
        <taxon>Flavobacteriia</taxon>
        <taxon>Flavobacteriales</taxon>
        <taxon>Flavobacteriaceae</taxon>
        <taxon>Mesonia</taxon>
    </lineage>
</organism>
<feature type="domain" description="WCX" evidence="2">
    <location>
        <begin position="207"/>
        <end position="284"/>
    </location>
</feature>
<dbReference type="Pfam" id="PF25583">
    <property type="entry name" value="WCX"/>
    <property type="match status" value="1"/>
</dbReference>
<dbReference type="Pfam" id="PF13280">
    <property type="entry name" value="WYL"/>
    <property type="match status" value="1"/>
</dbReference>
<dbReference type="PANTHER" id="PTHR34580">
    <property type="match status" value="1"/>
</dbReference>
<protein>
    <submittedName>
        <fullName evidence="3">Helix-turn-helix transcriptional regulator</fullName>
    </submittedName>
</protein>
<dbReference type="Proteomes" id="UP001597357">
    <property type="component" value="Unassembled WGS sequence"/>
</dbReference>
<dbReference type="PROSITE" id="PS52050">
    <property type="entry name" value="WYL"/>
    <property type="match status" value="1"/>
</dbReference>